<organism evidence="1 2">
    <name type="scientific">Exocentrus adspersus</name>
    <dbReference type="NCBI Taxonomy" id="1586481"/>
    <lineage>
        <taxon>Eukaryota</taxon>
        <taxon>Metazoa</taxon>
        <taxon>Ecdysozoa</taxon>
        <taxon>Arthropoda</taxon>
        <taxon>Hexapoda</taxon>
        <taxon>Insecta</taxon>
        <taxon>Pterygota</taxon>
        <taxon>Neoptera</taxon>
        <taxon>Endopterygota</taxon>
        <taxon>Coleoptera</taxon>
        <taxon>Polyphaga</taxon>
        <taxon>Cucujiformia</taxon>
        <taxon>Chrysomeloidea</taxon>
        <taxon>Cerambycidae</taxon>
        <taxon>Lamiinae</taxon>
        <taxon>Acanthocinini</taxon>
        <taxon>Exocentrus</taxon>
    </lineage>
</organism>
<sequence>MGVSTLNLFVKNESISNLWELEAIGIRGPSDKPTKQEQAMAAKDLFLQTQYDAVFREWESEGIIERLENIDGESTHGHYLPHRPVVNEELYDQFSKQQLMKKADLLLTNVWRKG</sequence>
<comment type="caution">
    <text evidence="1">The sequence shown here is derived from an EMBL/GenBank/DDBJ whole genome shotgun (WGS) entry which is preliminary data.</text>
</comment>
<dbReference type="Proteomes" id="UP001159042">
    <property type="component" value="Unassembled WGS sequence"/>
</dbReference>
<gene>
    <name evidence="1" type="ORF">NQ315_017519</name>
</gene>
<dbReference type="EMBL" id="JANEYG010000072">
    <property type="protein sequence ID" value="KAJ8914423.1"/>
    <property type="molecule type" value="Genomic_DNA"/>
</dbReference>
<name>A0AAV8VJR1_9CUCU</name>
<reference evidence="1 2" key="1">
    <citation type="journal article" date="2023" name="Insect Mol. Biol.">
        <title>Genome sequencing provides insights into the evolution of gene families encoding plant cell wall-degrading enzymes in longhorned beetles.</title>
        <authorList>
            <person name="Shin N.R."/>
            <person name="Okamura Y."/>
            <person name="Kirsch R."/>
            <person name="Pauchet Y."/>
        </authorList>
    </citation>
    <scope>NUCLEOTIDE SEQUENCE [LARGE SCALE GENOMIC DNA]</scope>
    <source>
        <strain evidence="1">EAD_L_NR</strain>
    </source>
</reference>
<keyword evidence="2" id="KW-1185">Reference proteome</keyword>
<evidence type="ECO:0000313" key="2">
    <source>
        <dbReference type="Proteomes" id="UP001159042"/>
    </source>
</evidence>
<accession>A0AAV8VJR1</accession>
<evidence type="ECO:0000313" key="1">
    <source>
        <dbReference type="EMBL" id="KAJ8914423.1"/>
    </source>
</evidence>
<dbReference type="AlphaFoldDB" id="A0AAV8VJR1"/>
<proteinExistence type="predicted"/>
<protein>
    <submittedName>
        <fullName evidence="1">Uncharacterized protein</fullName>
    </submittedName>
</protein>